<name>A0ABD3F7W0_9STRA</name>
<dbReference type="AlphaFoldDB" id="A0ABD3F7W0"/>
<protein>
    <submittedName>
        <fullName evidence="1">Uncharacterized protein</fullName>
    </submittedName>
</protein>
<proteinExistence type="predicted"/>
<accession>A0ABD3F7W0</accession>
<evidence type="ECO:0000313" key="1">
    <source>
        <dbReference type="EMBL" id="KAL3662532.1"/>
    </source>
</evidence>
<keyword evidence="2" id="KW-1185">Reference proteome</keyword>
<reference evidence="1 2" key="1">
    <citation type="submission" date="2024-09" db="EMBL/GenBank/DDBJ databases">
        <title>Genome sequencing and assembly of Phytophthora oleae, isolate VK10A, causative agent of rot of olive drupes.</title>
        <authorList>
            <person name="Conti Taguali S."/>
            <person name="Riolo M."/>
            <person name="La Spada F."/>
            <person name="Cacciola S.O."/>
            <person name="Dionisio G."/>
        </authorList>
    </citation>
    <scope>NUCLEOTIDE SEQUENCE [LARGE SCALE GENOMIC DNA]</scope>
    <source>
        <strain evidence="1 2">VK10A</strain>
    </source>
</reference>
<evidence type="ECO:0000313" key="2">
    <source>
        <dbReference type="Proteomes" id="UP001632037"/>
    </source>
</evidence>
<sequence>MMNPLYTPPLAAELSTYLLSDTYQATMTVMQTALQKPSALTVRIDGATNVLSRSLSNVMVHDHRSWFAEYLTASLKKESAIEVSRKVASSILRLNEFTNPPGTLPQDLHKRVFAFISDSCNLMRAVRSMLFDGDVVQLTYGLGHMHLTTSVKTSLRYQPQKMGFAEPFTSPK</sequence>
<dbReference type="EMBL" id="JBIMZQ010000031">
    <property type="protein sequence ID" value="KAL3662532.1"/>
    <property type="molecule type" value="Genomic_DNA"/>
</dbReference>
<organism evidence="1 2">
    <name type="scientific">Phytophthora oleae</name>
    <dbReference type="NCBI Taxonomy" id="2107226"/>
    <lineage>
        <taxon>Eukaryota</taxon>
        <taxon>Sar</taxon>
        <taxon>Stramenopiles</taxon>
        <taxon>Oomycota</taxon>
        <taxon>Peronosporomycetes</taxon>
        <taxon>Peronosporales</taxon>
        <taxon>Peronosporaceae</taxon>
        <taxon>Phytophthora</taxon>
    </lineage>
</organism>
<comment type="caution">
    <text evidence="1">The sequence shown here is derived from an EMBL/GenBank/DDBJ whole genome shotgun (WGS) entry which is preliminary data.</text>
</comment>
<gene>
    <name evidence="1" type="ORF">V7S43_012387</name>
</gene>
<dbReference type="Proteomes" id="UP001632037">
    <property type="component" value="Unassembled WGS sequence"/>
</dbReference>